<dbReference type="InterPro" id="IPR005135">
    <property type="entry name" value="Endo/exonuclease/phosphatase"/>
</dbReference>
<feature type="non-terminal residue" evidence="3">
    <location>
        <position position="1"/>
    </location>
</feature>
<dbReference type="Proteomes" id="UP000242715">
    <property type="component" value="Unassembled WGS sequence"/>
</dbReference>
<sequence>GEVSQLQRSKSCDNGEVNSKNLVRGFSALSKCERFARAVHKGGQRRKGNTKLAKVLPNNSTVSDSIDSSTMNSSVLLVESNGRKHVQVSAIEVVLVEGETNEIRAQENREYRIEAERLFNIGLNLGATSNEERITMVERLMEMEKKDVDREVDLGEEEMLAGDIQKRWGGVVVSLLCGIAVKAHWYHHSNDKTLWVDLLVALRVYGADHYCILGDFNSVRSRDERKGASAGGEAAEDMRIFNIFIENSGLIDLPLMGRKFTWMQPNGRCLSRLDRVLVSQNWHKEWGNETLWGLKRDVSDHSPILVKYNDHDWGPKPFRFNNYWWSNPSFRKVVSEAWGSYNVTGWKGYVVKEKMKLLKGVLKTWNKEVYGNIDSKIEELTNDIDVLELKSETVGLEEEELIKRKKMFHELWGLLKCKDTLEFQKSRSRWLMEGDANTGYFHACVKGRRRSNSIVALKKGRSWISNPNEIRMEIVSYFMKHFEEVYRVRPRLDGVVFPAIGDEDRSRLEIDFLEEEIVDIISMADGNKSPGPDGFNFSFFKNFWGLIKREVLDLFAEFHERSKLPYSFSSYFIVLIPKILGPHMINDFRPISLLGSVYKLLAKVLAKRLAAVMNSIISKNQSAFIKGRFLADGVVVVNEVVDLVRRTKKGCLILKVDFEKAYDSVSWSFLEYMLVRLGFGAKWRAWMKTCVCNGNLSVLINGSPSEQINISRGLKQGDPLAPFLFLIVAEGLSALMHKVVSLGFFRGFKVCPEVVVSHLQYADDTLFIGEACVENLWTMKAILRWFELISGLKVNFFKSRLFGVNVENAFMDQAASFLHCKKGDFPFIYLGLPVGANPRRASTWDPVVKAIERRLMSWKNKYVSLGGRVVLINSVLAAIPIFYLSFLKLPNCVWKSIVKIQRNFLWGGVVGGSSKIPWLNGGGGFYRPGILNGRRCWRLDMGWFEIHP</sequence>
<reference evidence="4" key="1">
    <citation type="journal article" date="2017" name="Front. Plant Sci.">
        <title>Climate Clever Clovers: New Paradigm to Reduce the Environmental Footprint of Ruminants by Breeding Low Methanogenic Forages Utilizing Haplotype Variation.</title>
        <authorList>
            <person name="Kaur P."/>
            <person name="Appels R."/>
            <person name="Bayer P.E."/>
            <person name="Keeble-Gagnere G."/>
            <person name="Wang J."/>
            <person name="Hirakawa H."/>
            <person name="Shirasawa K."/>
            <person name="Vercoe P."/>
            <person name="Stefanova K."/>
            <person name="Durmic Z."/>
            <person name="Nichols P."/>
            <person name="Revell C."/>
            <person name="Isobe S.N."/>
            <person name="Edwards D."/>
            <person name="Erskine W."/>
        </authorList>
    </citation>
    <scope>NUCLEOTIDE SEQUENCE [LARGE SCALE GENOMIC DNA]</scope>
    <source>
        <strain evidence="4">cv. Daliak</strain>
    </source>
</reference>
<feature type="domain" description="Reverse transcriptase" evidence="2">
    <location>
        <begin position="557"/>
        <end position="834"/>
    </location>
</feature>
<gene>
    <name evidence="3" type="ORF">TSUD_413380</name>
</gene>
<dbReference type="GO" id="GO:0003824">
    <property type="term" value="F:catalytic activity"/>
    <property type="evidence" value="ECO:0007669"/>
    <property type="project" value="InterPro"/>
</dbReference>
<dbReference type="Gene3D" id="3.60.10.10">
    <property type="entry name" value="Endonuclease/exonuclease/phosphatase"/>
    <property type="match status" value="1"/>
</dbReference>
<dbReference type="InterPro" id="IPR000477">
    <property type="entry name" value="RT_dom"/>
</dbReference>
<name>A0A2Z6P4U3_TRISU</name>
<dbReference type="InterPro" id="IPR036691">
    <property type="entry name" value="Endo/exonu/phosph_ase_sf"/>
</dbReference>
<evidence type="ECO:0000259" key="2">
    <source>
        <dbReference type="PROSITE" id="PS50878"/>
    </source>
</evidence>
<dbReference type="OrthoDB" id="1435533at2759"/>
<keyword evidence="4" id="KW-1185">Reference proteome</keyword>
<dbReference type="CDD" id="cd01650">
    <property type="entry name" value="RT_nLTR_like"/>
    <property type="match status" value="1"/>
</dbReference>
<organism evidence="3 4">
    <name type="scientific">Trifolium subterraneum</name>
    <name type="common">Subterranean clover</name>
    <dbReference type="NCBI Taxonomy" id="3900"/>
    <lineage>
        <taxon>Eukaryota</taxon>
        <taxon>Viridiplantae</taxon>
        <taxon>Streptophyta</taxon>
        <taxon>Embryophyta</taxon>
        <taxon>Tracheophyta</taxon>
        <taxon>Spermatophyta</taxon>
        <taxon>Magnoliopsida</taxon>
        <taxon>eudicotyledons</taxon>
        <taxon>Gunneridae</taxon>
        <taxon>Pentapetalae</taxon>
        <taxon>rosids</taxon>
        <taxon>fabids</taxon>
        <taxon>Fabales</taxon>
        <taxon>Fabaceae</taxon>
        <taxon>Papilionoideae</taxon>
        <taxon>50 kb inversion clade</taxon>
        <taxon>NPAAA clade</taxon>
        <taxon>Hologalegina</taxon>
        <taxon>IRL clade</taxon>
        <taxon>Trifolieae</taxon>
        <taxon>Trifolium</taxon>
    </lineage>
</organism>
<proteinExistence type="predicted"/>
<dbReference type="PANTHER" id="PTHR33116:SF78">
    <property type="entry name" value="OS12G0587133 PROTEIN"/>
    <property type="match status" value="1"/>
</dbReference>
<evidence type="ECO:0000313" key="3">
    <source>
        <dbReference type="EMBL" id="GAU51438.1"/>
    </source>
</evidence>
<dbReference type="AlphaFoldDB" id="A0A2Z6P4U3"/>
<keyword evidence="1" id="KW-0472">Membrane</keyword>
<dbReference type="Pfam" id="PF03372">
    <property type="entry name" value="Exo_endo_phos"/>
    <property type="match status" value="1"/>
</dbReference>
<evidence type="ECO:0000313" key="4">
    <source>
        <dbReference type="Proteomes" id="UP000242715"/>
    </source>
</evidence>
<dbReference type="PANTHER" id="PTHR33116">
    <property type="entry name" value="REVERSE TRANSCRIPTASE ZINC-BINDING DOMAIN-CONTAINING PROTEIN-RELATED-RELATED"/>
    <property type="match status" value="1"/>
</dbReference>
<dbReference type="InterPro" id="IPR043502">
    <property type="entry name" value="DNA/RNA_pol_sf"/>
</dbReference>
<keyword evidence="1" id="KW-0812">Transmembrane</keyword>
<dbReference type="PROSITE" id="PS50878">
    <property type="entry name" value="RT_POL"/>
    <property type="match status" value="1"/>
</dbReference>
<protein>
    <recommendedName>
        <fullName evidence="2">Reverse transcriptase domain-containing protein</fullName>
    </recommendedName>
</protein>
<feature type="transmembrane region" description="Helical" evidence="1">
    <location>
        <begin position="862"/>
        <end position="886"/>
    </location>
</feature>
<dbReference type="SUPFAM" id="SSF56219">
    <property type="entry name" value="DNase I-like"/>
    <property type="match status" value="1"/>
</dbReference>
<evidence type="ECO:0000256" key="1">
    <source>
        <dbReference type="SAM" id="Phobius"/>
    </source>
</evidence>
<accession>A0A2Z6P4U3</accession>
<keyword evidence="1" id="KW-1133">Transmembrane helix</keyword>
<dbReference type="EMBL" id="DF975134">
    <property type="protein sequence ID" value="GAU51438.1"/>
    <property type="molecule type" value="Genomic_DNA"/>
</dbReference>
<dbReference type="Pfam" id="PF00078">
    <property type="entry name" value="RVT_1"/>
    <property type="match status" value="1"/>
</dbReference>
<dbReference type="SUPFAM" id="SSF56672">
    <property type="entry name" value="DNA/RNA polymerases"/>
    <property type="match status" value="1"/>
</dbReference>